<organism evidence="2 3">
    <name type="scientific">Metallosphaera yellowstonensis MK1</name>
    <dbReference type="NCBI Taxonomy" id="671065"/>
    <lineage>
        <taxon>Archaea</taxon>
        <taxon>Thermoproteota</taxon>
        <taxon>Thermoprotei</taxon>
        <taxon>Sulfolobales</taxon>
        <taxon>Sulfolobaceae</taxon>
        <taxon>Metallosphaera</taxon>
    </lineage>
</organism>
<accession>H2C3J2</accession>
<dbReference type="HOGENOM" id="CLU_080422_2_0_2"/>
<dbReference type="STRING" id="671065.MetMK1DRAFT_00013160"/>
<dbReference type="InterPro" id="IPR009339">
    <property type="entry name" value="DUF998"/>
</dbReference>
<keyword evidence="3" id="KW-1185">Reference proteome</keyword>
<keyword evidence="1" id="KW-0472">Membrane</keyword>
<keyword evidence="1" id="KW-1133">Transmembrane helix</keyword>
<dbReference type="EMBL" id="JH597761">
    <property type="protein sequence ID" value="EHP70813.1"/>
    <property type="molecule type" value="Genomic_DNA"/>
</dbReference>
<keyword evidence="1" id="KW-0812">Transmembrane</keyword>
<feature type="transmembrane region" description="Helical" evidence="1">
    <location>
        <begin position="99"/>
        <end position="116"/>
    </location>
</feature>
<feature type="transmembrane region" description="Helical" evidence="1">
    <location>
        <begin position="75"/>
        <end position="93"/>
    </location>
</feature>
<dbReference type="RefSeq" id="WP_009071670.1">
    <property type="nucleotide sequence ID" value="NZ_JH597761.1"/>
</dbReference>
<dbReference type="AlphaFoldDB" id="H2C3J2"/>
<dbReference type="OrthoDB" id="46160at2157"/>
<reference evidence="2 3" key="1">
    <citation type="submission" date="2012-01" db="EMBL/GenBank/DDBJ databases">
        <title>Improved High-Quality Draft sequence of Metallosphaera yellowstonensis MK1.</title>
        <authorList>
            <consortium name="US DOE Joint Genome Institute"/>
            <person name="Lucas S."/>
            <person name="Han J."/>
            <person name="Cheng J.-F."/>
            <person name="Goodwin L."/>
            <person name="Pitluck S."/>
            <person name="Peters L."/>
            <person name="Teshima H."/>
            <person name="Detter J.C."/>
            <person name="Han C."/>
            <person name="Tapia R."/>
            <person name="Land M."/>
            <person name="Hauser L."/>
            <person name="Kyrpides N."/>
            <person name="Kozubal M."/>
            <person name="Macur R.E."/>
            <person name="Jay Z."/>
            <person name="Inskeep W."/>
            <person name="Woyke T."/>
        </authorList>
    </citation>
    <scope>NUCLEOTIDE SEQUENCE [LARGE SCALE GENOMIC DNA]</scope>
    <source>
        <strain evidence="2 3">MK1</strain>
    </source>
</reference>
<dbReference type="Proteomes" id="UP000003980">
    <property type="component" value="Unassembled WGS sequence"/>
</dbReference>
<sequence length="184" mass="19604">MNRRVRLSGVLLVVGTTQFWAFTLLAEELYKGYNLNYNYISDLGVGPTSFIFNGSVIALGILVLMSGILIGRKSLTTLFVIGGLGMIGVGIFPETTGPPHLISALLAFLFSSLASFPATRMVRGSVRVLFPILGLTSLISLALFVFKIFGTLGPGGVERFIVLPDLIWATSFGSLISGGEVVEA</sequence>
<evidence type="ECO:0000256" key="1">
    <source>
        <dbReference type="SAM" id="Phobius"/>
    </source>
</evidence>
<evidence type="ECO:0000313" key="2">
    <source>
        <dbReference type="EMBL" id="EHP70813.1"/>
    </source>
</evidence>
<dbReference type="eggNOG" id="arCOG02008">
    <property type="taxonomic scope" value="Archaea"/>
</dbReference>
<feature type="transmembrane region" description="Helical" evidence="1">
    <location>
        <begin position="50"/>
        <end position="70"/>
    </location>
</feature>
<feature type="transmembrane region" description="Helical" evidence="1">
    <location>
        <begin position="128"/>
        <end position="149"/>
    </location>
</feature>
<protein>
    <submittedName>
        <fullName evidence="2">Putative membrane protein</fullName>
    </submittedName>
</protein>
<dbReference type="Pfam" id="PF06197">
    <property type="entry name" value="DUF998"/>
    <property type="match status" value="1"/>
</dbReference>
<gene>
    <name evidence="2" type="ORF">MetMK1DRAFT_00013160</name>
</gene>
<evidence type="ECO:0000313" key="3">
    <source>
        <dbReference type="Proteomes" id="UP000003980"/>
    </source>
</evidence>
<name>H2C3J2_9CREN</name>
<proteinExistence type="predicted"/>